<dbReference type="KEGG" id="bcom:BAUCODRAFT_411584"/>
<evidence type="ECO:0008006" key="9">
    <source>
        <dbReference type="Google" id="ProtNLM"/>
    </source>
</evidence>
<keyword evidence="8" id="KW-1185">Reference proteome</keyword>
<dbReference type="GeneID" id="19114075"/>
<dbReference type="HOGENOM" id="CLU_033441_0_0_1"/>
<dbReference type="InterPro" id="IPR036249">
    <property type="entry name" value="Thioredoxin-like_sf"/>
</dbReference>
<name>M2N2B4_BAUPA</name>
<dbReference type="Gene3D" id="3.90.1720.30">
    <property type="entry name" value="PPPDE domains"/>
    <property type="match status" value="1"/>
</dbReference>
<evidence type="ECO:0000259" key="6">
    <source>
        <dbReference type="PROSITE" id="PS51858"/>
    </source>
</evidence>
<dbReference type="SMART" id="SM01179">
    <property type="entry name" value="DUF862"/>
    <property type="match status" value="1"/>
</dbReference>
<dbReference type="Pfam" id="PF00085">
    <property type="entry name" value="Thioredoxin"/>
    <property type="match status" value="1"/>
</dbReference>
<dbReference type="Proteomes" id="UP000011761">
    <property type="component" value="Unassembled WGS sequence"/>
</dbReference>
<comment type="similarity">
    <text evidence="1">Belongs to the DeSI family.</text>
</comment>
<dbReference type="eggNOG" id="KOG0908">
    <property type="taxonomic scope" value="Eukaryota"/>
</dbReference>
<dbReference type="CDD" id="cd02947">
    <property type="entry name" value="TRX_family"/>
    <property type="match status" value="1"/>
</dbReference>
<dbReference type="PANTHER" id="PTHR12378:SF7">
    <property type="entry name" value="DESUMOYLATING ISOPEPTIDASE 1"/>
    <property type="match status" value="1"/>
</dbReference>
<dbReference type="Pfam" id="PF08324">
    <property type="entry name" value="PUL"/>
    <property type="match status" value="1"/>
</dbReference>
<dbReference type="InterPro" id="IPR008580">
    <property type="entry name" value="PPPDE_dom"/>
</dbReference>
<dbReference type="OMA" id="VTLQMAC"/>
<dbReference type="PANTHER" id="PTHR12378">
    <property type="entry name" value="DESUMOYLATING ISOPEPTIDASE"/>
    <property type="match status" value="1"/>
</dbReference>
<reference evidence="7 8" key="1">
    <citation type="journal article" date="2012" name="PLoS Pathog.">
        <title>Diverse lifestyles and strategies of plant pathogenesis encoded in the genomes of eighteen Dothideomycetes fungi.</title>
        <authorList>
            <person name="Ohm R.A."/>
            <person name="Feau N."/>
            <person name="Henrissat B."/>
            <person name="Schoch C.L."/>
            <person name="Horwitz B.A."/>
            <person name="Barry K.W."/>
            <person name="Condon B.J."/>
            <person name="Copeland A.C."/>
            <person name="Dhillon B."/>
            <person name="Glaser F."/>
            <person name="Hesse C.N."/>
            <person name="Kosti I."/>
            <person name="LaButti K."/>
            <person name="Lindquist E.A."/>
            <person name="Lucas S."/>
            <person name="Salamov A.A."/>
            <person name="Bradshaw R.E."/>
            <person name="Ciuffetti L."/>
            <person name="Hamelin R.C."/>
            <person name="Kema G.H.J."/>
            <person name="Lawrence C."/>
            <person name="Scott J.A."/>
            <person name="Spatafora J.W."/>
            <person name="Turgeon B.G."/>
            <person name="de Wit P.J.G.M."/>
            <person name="Zhong S."/>
            <person name="Goodwin S.B."/>
            <person name="Grigoriev I.V."/>
        </authorList>
    </citation>
    <scope>NUCLEOTIDE SEQUENCE [LARGE SCALE GENOMIC DNA]</scope>
    <source>
        <strain evidence="7 8">UAMH 10762</strain>
    </source>
</reference>
<evidence type="ECO:0000256" key="2">
    <source>
        <dbReference type="ARBA" id="ARBA00022670"/>
    </source>
</evidence>
<evidence type="ECO:0000256" key="3">
    <source>
        <dbReference type="ARBA" id="ARBA00022801"/>
    </source>
</evidence>
<dbReference type="PROSITE" id="PS51396">
    <property type="entry name" value="PUL"/>
    <property type="match status" value="1"/>
</dbReference>
<accession>M2N2B4</accession>
<dbReference type="Pfam" id="PF05903">
    <property type="entry name" value="Peptidase_C97"/>
    <property type="match status" value="1"/>
</dbReference>
<feature type="domain" description="PPPDE" evidence="6">
    <location>
        <begin position="1"/>
        <end position="141"/>
    </location>
</feature>
<dbReference type="eggNOG" id="KOG0324">
    <property type="taxonomic scope" value="Eukaryota"/>
</dbReference>
<keyword evidence="2" id="KW-0645">Protease</keyword>
<gene>
    <name evidence="7" type="ORF">BAUCODRAFT_411584</name>
</gene>
<sequence>MDIELYVYDLTHGMARQFSRQMLGISIDAVFHTSLVFGGIEYFFGAGVQTSYAGSTHHGQPIEKIHMGTTQLPMEVILDYLESLKQIYTPESYDLFAHNCNNFTNDFSMFLVGRGIPDHITGLPKRVLETPFGQMLKSQIDASMRSVTQAPVPPQNIPTAMNGRMGQPVAINGQPQPTAGRHGKVMHVTQASALDKHIASSTRPAVVVFFTSSTCAPCKLAYPTFDQLAEQHANAQFVKVDINEAREIGSRYSIRATPTFMTFYKGTKQDEWTGADPSLLKANVERLILQAYPPHPHSHLKVPTLQFGSLKSVTYGKVPPMDKLMVKLGDAAKYPEIVALRSFVERRTADPREATLPNLQSTSQTFATKVLSLPVEVRFAAVDLLRCAMIDPRVTGFLAEDHGSSTVQTLVKHVIELPDCPHNLRLVTIHLACNLFTSHLYVGQILRPDESSLASLLIQLVNAALLDFSHPTTRVAASWLAFNLAAGNYRSRLEESRDGLAEELQVEIAASLLEALPREDSEEAVKAQLSALGYLVYFAPVDGEVMDLCRALDAKTVVQSLKKHVDLGKEVTSLLD</sequence>
<evidence type="ECO:0000313" key="8">
    <source>
        <dbReference type="Proteomes" id="UP000011761"/>
    </source>
</evidence>
<evidence type="ECO:0000256" key="1">
    <source>
        <dbReference type="ARBA" id="ARBA00008140"/>
    </source>
</evidence>
<feature type="domain" description="PUL" evidence="5">
    <location>
        <begin position="300"/>
        <end position="576"/>
    </location>
</feature>
<dbReference type="RefSeq" id="XP_007674870.1">
    <property type="nucleotide sequence ID" value="XM_007676680.1"/>
</dbReference>
<dbReference type="InterPro" id="IPR013766">
    <property type="entry name" value="Thioredoxin_domain"/>
</dbReference>
<evidence type="ECO:0000259" key="4">
    <source>
        <dbReference type="PROSITE" id="PS51352"/>
    </source>
</evidence>
<evidence type="ECO:0000259" key="5">
    <source>
        <dbReference type="PROSITE" id="PS51396"/>
    </source>
</evidence>
<dbReference type="EMBL" id="KB445553">
    <property type="protein sequence ID" value="EMC98053.1"/>
    <property type="molecule type" value="Genomic_DNA"/>
</dbReference>
<dbReference type="STRING" id="717646.M2N2B4"/>
<dbReference type="Gene3D" id="1.25.10.10">
    <property type="entry name" value="Leucine-rich Repeat Variant"/>
    <property type="match status" value="1"/>
</dbReference>
<dbReference type="InterPro" id="IPR011989">
    <property type="entry name" value="ARM-like"/>
</dbReference>
<dbReference type="SUPFAM" id="SSF52833">
    <property type="entry name" value="Thioredoxin-like"/>
    <property type="match status" value="1"/>
</dbReference>
<dbReference type="PROSITE" id="PS51352">
    <property type="entry name" value="THIOREDOXIN_2"/>
    <property type="match status" value="1"/>
</dbReference>
<dbReference type="InterPro" id="IPR013535">
    <property type="entry name" value="PUL_dom"/>
</dbReference>
<protein>
    <recommendedName>
        <fullName evidence="9">Thioredoxin domain-containing protein</fullName>
    </recommendedName>
</protein>
<dbReference type="OrthoDB" id="21221at2759"/>
<feature type="domain" description="Thioredoxin" evidence="4">
    <location>
        <begin position="146"/>
        <end position="289"/>
    </location>
</feature>
<proteinExistence type="inferred from homology"/>
<dbReference type="Gene3D" id="3.40.30.10">
    <property type="entry name" value="Glutaredoxin"/>
    <property type="match status" value="1"/>
</dbReference>
<organism evidence="7 8">
    <name type="scientific">Baudoinia panamericana (strain UAMH 10762)</name>
    <name type="common">Angels' share fungus</name>
    <name type="synonym">Baudoinia compniacensis (strain UAMH 10762)</name>
    <dbReference type="NCBI Taxonomy" id="717646"/>
    <lineage>
        <taxon>Eukaryota</taxon>
        <taxon>Fungi</taxon>
        <taxon>Dikarya</taxon>
        <taxon>Ascomycota</taxon>
        <taxon>Pezizomycotina</taxon>
        <taxon>Dothideomycetes</taxon>
        <taxon>Dothideomycetidae</taxon>
        <taxon>Mycosphaerellales</taxon>
        <taxon>Teratosphaeriaceae</taxon>
        <taxon>Baudoinia</taxon>
    </lineage>
</organism>
<keyword evidence="3" id="KW-0378">Hydrolase</keyword>
<dbReference type="InterPro" id="IPR042266">
    <property type="entry name" value="PPPDE_sf"/>
</dbReference>
<dbReference type="PROSITE" id="PS51858">
    <property type="entry name" value="PPPDE"/>
    <property type="match status" value="1"/>
</dbReference>
<dbReference type="GO" id="GO:0006508">
    <property type="term" value="P:proteolysis"/>
    <property type="evidence" value="ECO:0007669"/>
    <property type="project" value="UniProtKB-KW"/>
</dbReference>
<dbReference type="GO" id="GO:0008233">
    <property type="term" value="F:peptidase activity"/>
    <property type="evidence" value="ECO:0007669"/>
    <property type="project" value="UniProtKB-KW"/>
</dbReference>
<dbReference type="GO" id="GO:0070646">
    <property type="term" value="P:protein modification by small protein removal"/>
    <property type="evidence" value="ECO:0007669"/>
    <property type="project" value="TreeGrafter"/>
</dbReference>
<evidence type="ECO:0000313" key="7">
    <source>
        <dbReference type="EMBL" id="EMC98053.1"/>
    </source>
</evidence>
<dbReference type="AlphaFoldDB" id="M2N2B4"/>